<evidence type="ECO:0008006" key="3">
    <source>
        <dbReference type="Google" id="ProtNLM"/>
    </source>
</evidence>
<dbReference type="AlphaFoldDB" id="A0A4R1RLR7"/>
<dbReference type="Proteomes" id="UP000295455">
    <property type="component" value="Unassembled WGS sequence"/>
</dbReference>
<sequence>MIYLKRLLILLVLPLFAFTAIHKYYISVTQIDYVPNKQSVQIITRIFTDDFEKLLRERYDETITLAGKNEPSTINLYIERYLSEKIKIKINNKEMNVSFIGKEYDADLVKCYLEIEGVKKIESFEISNEVLFDLFSDQQNIIKTKINSQQKSVILIPQNSSALLKFN</sequence>
<gene>
    <name evidence="1" type="ORF">EV196_103479</name>
</gene>
<reference evidence="1 2" key="1">
    <citation type="submission" date="2019-03" db="EMBL/GenBank/DDBJ databases">
        <title>Genomic Encyclopedia of Type Strains, Phase IV (KMG-IV): sequencing the most valuable type-strain genomes for metagenomic binning, comparative biology and taxonomic classification.</title>
        <authorList>
            <person name="Goeker M."/>
        </authorList>
    </citation>
    <scope>NUCLEOTIDE SEQUENCE [LARGE SCALE GENOMIC DNA]</scope>
    <source>
        <strain evidence="1 2">DSM 18792</strain>
    </source>
</reference>
<proteinExistence type="predicted"/>
<evidence type="ECO:0000313" key="2">
    <source>
        <dbReference type="Proteomes" id="UP000295455"/>
    </source>
</evidence>
<comment type="caution">
    <text evidence="1">The sequence shown here is derived from an EMBL/GenBank/DDBJ whole genome shotgun (WGS) entry which is preliminary data.</text>
</comment>
<dbReference type="InterPro" id="IPR046525">
    <property type="entry name" value="DUF6702"/>
</dbReference>
<protein>
    <recommendedName>
        <fullName evidence="3">Peptidase E</fullName>
    </recommendedName>
</protein>
<evidence type="ECO:0000313" key="1">
    <source>
        <dbReference type="EMBL" id="TCL67056.1"/>
    </source>
</evidence>
<name>A0A4R1RLR7_9FLAO</name>
<organism evidence="1 2">
    <name type="scientific">Mariniflexile fucanivorans</name>
    <dbReference type="NCBI Taxonomy" id="264023"/>
    <lineage>
        <taxon>Bacteria</taxon>
        <taxon>Pseudomonadati</taxon>
        <taxon>Bacteroidota</taxon>
        <taxon>Flavobacteriia</taxon>
        <taxon>Flavobacteriales</taxon>
        <taxon>Flavobacteriaceae</taxon>
        <taxon>Mariniflexile</taxon>
    </lineage>
</organism>
<dbReference type="RefSeq" id="WP_132217401.1">
    <property type="nucleotide sequence ID" value="NZ_OX156936.1"/>
</dbReference>
<dbReference type="OrthoDB" id="5735516at2"/>
<dbReference type="EMBL" id="SLUP01000003">
    <property type="protein sequence ID" value="TCL67056.1"/>
    <property type="molecule type" value="Genomic_DNA"/>
</dbReference>
<dbReference type="Pfam" id="PF20420">
    <property type="entry name" value="DUF6702"/>
    <property type="match status" value="1"/>
</dbReference>
<keyword evidence="2" id="KW-1185">Reference proteome</keyword>
<accession>A0A4R1RLR7</accession>